<dbReference type="AlphaFoldDB" id="A0A845QDF5"/>
<dbReference type="RefSeq" id="WP_160588424.1">
    <property type="nucleotide sequence ID" value="NZ_BMHN01000001.1"/>
</dbReference>
<dbReference type="PANTHER" id="PTHR44196:SF2">
    <property type="entry name" value="SHORT-CHAIN DEHYDROGENASE-RELATED"/>
    <property type="match status" value="1"/>
</dbReference>
<accession>A0A845QDF5</accession>
<dbReference type="InterPro" id="IPR002347">
    <property type="entry name" value="SDR_fam"/>
</dbReference>
<dbReference type="PRINTS" id="PR00081">
    <property type="entry name" value="GDHRDH"/>
</dbReference>
<dbReference type="Gene3D" id="3.40.50.720">
    <property type="entry name" value="NAD(P)-binding Rossmann-like Domain"/>
    <property type="match status" value="1"/>
</dbReference>
<evidence type="ECO:0000256" key="1">
    <source>
        <dbReference type="ARBA" id="ARBA00006484"/>
    </source>
</evidence>
<keyword evidence="7" id="KW-1185">Reference proteome</keyword>
<proteinExistence type="inferred from homology"/>
<dbReference type="InterPro" id="IPR057326">
    <property type="entry name" value="KR_dom"/>
</dbReference>
<evidence type="ECO:0000256" key="2">
    <source>
        <dbReference type="ARBA" id="ARBA00023002"/>
    </source>
</evidence>
<feature type="domain" description="Ketoreductase" evidence="5">
    <location>
        <begin position="43"/>
        <end position="227"/>
    </location>
</feature>
<protein>
    <submittedName>
        <fullName evidence="6">SDR family NAD(P)-dependent oxidoreductase</fullName>
    </submittedName>
</protein>
<evidence type="ECO:0000256" key="3">
    <source>
        <dbReference type="RuleBase" id="RU000363"/>
    </source>
</evidence>
<dbReference type="GO" id="GO:0016491">
    <property type="term" value="F:oxidoreductase activity"/>
    <property type="evidence" value="ECO:0007669"/>
    <property type="project" value="UniProtKB-KW"/>
</dbReference>
<dbReference type="PROSITE" id="PS00061">
    <property type="entry name" value="ADH_SHORT"/>
    <property type="match status" value="1"/>
</dbReference>
<dbReference type="CDD" id="cd05233">
    <property type="entry name" value="SDR_c"/>
    <property type="match status" value="1"/>
</dbReference>
<comment type="similarity">
    <text evidence="1 3">Belongs to the short-chain dehydrogenases/reductases (SDR) family.</text>
</comment>
<dbReference type="InterPro" id="IPR036291">
    <property type="entry name" value="NAD(P)-bd_dom_sf"/>
</dbReference>
<evidence type="ECO:0000259" key="5">
    <source>
        <dbReference type="SMART" id="SM00822"/>
    </source>
</evidence>
<dbReference type="Pfam" id="PF00106">
    <property type="entry name" value="adh_short"/>
    <property type="match status" value="1"/>
</dbReference>
<dbReference type="GeneID" id="300655488"/>
<evidence type="ECO:0000256" key="4">
    <source>
        <dbReference type="SAM" id="MobiDB-lite"/>
    </source>
</evidence>
<dbReference type="SUPFAM" id="SSF51735">
    <property type="entry name" value="NAD(P)-binding Rossmann-fold domains"/>
    <property type="match status" value="1"/>
</dbReference>
<dbReference type="PANTHER" id="PTHR44196">
    <property type="entry name" value="DEHYDROGENASE/REDUCTASE SDR FAMILY MEMBER 7B"/>
    <property type="match status" value="1"/>
</dbReference>
<sequence length="302" mass="31277">MAANRRSKPTKIPGKNSSKPAGKTSTRRKKAPPPRGARGARGEWVLITGASAGIGEALAGKFAEGGFDLVLVARSKAKLAGIAADLSARHGIAAEVVAADLAEPGAARALFDETAARGIDVDVLVNNAGVLDMGAFIAQETATLSRMITLNTLALTELASHFVPPMAARRSGRVLNVASVAAFQPVPSLAVYAATKAFVLSLTESLAEELKPHGVSVTALCPGITETGMFTTIKDANEKTSALPDFLVADVQDVAQEGYDACMKADVVRVPGLAYAMSTSLGRAAPRWVTRLVAGAIGRQMM</sequence>
<dbReference type="SMART" id="SM00822">
    <property type="entry name" value="PKS_KR"/>
    <property type="match status" value="1"/>
</dbReference>
<keyword evidence="2" id="KW-0560">Oxidoreductase</keyword>
<dbReference type="PRINTS" id="PR00080">
    <property type="entry name" value="SDRFAMILY"/>
</dbReference>
<evidence type="ECO:0000313" key="6">
    <source>
        <dbReference type="EMBL" id="NBG96338.1"/>
    </source>
</evidence>
<organism evidence="6 7">
    <name type="scientific">Pyruvatibacter mobilis</name>
    <dbReference type="NCBI Taxonomy" id="1712261"/>
    <lineage>
        <taxon>Bacteria</taxon>
        <taxon>Pseudomonadati</taxon>
        <taxon>Pseudomonadota</taxon>
        <taxon>Alphaproteobacteria</taxon>
        <taxon>Hyphomicrobiales</taxon>
        <taxon>Parvibaculaceae</taxon>
        <taxon>Pyruvatibacter</taxon>
    </lineage>
</organism>
<dbReference type="Proteomes" id="UP000470384">
    <property type="component" value="Unassembled WGS sequence"/>
</dbReference>
<name>A0A845QDF5_9HYPH</name>
<evidence type="ECO:0000313" key="7">
    <source>
        <dbReference type="Proteomes" id="UP000470384"/>
    </source>
</evidence>
<dbReference type="GO" id="GO:0016020">
    <property type="term" value="C:membrane"/>
    <property type="evidence" value="ECO:0007669"/>
    <property type="project" value="TreeGrafter"/>
</dbReference>
<feature type="region of interest" description="Disordered" evidence="4">
    <location>
        <begin position="1"/>
        <end position="42"/>
    </location>
</feature>
<comment type="caution">
    <text evidence="6">The sequence shown here is derived from an EMBL/GenBank/DDBJ whole genome shotgun (WGS) entry which is preliminary data.</text>
</comment>
<dbReference type="PIRSF" id="PIRSF000126">
    <property type="entry name" value="11-beta-HSD1"/>
    <property type="match status" value="1"/>
</dbReference>
<reference evidence="6 7" key="1">
    <citation type="journal article" date="2016" name="Int. J. Syst. Evol. Microbiol.">
        <title>Pyruvatibacter mobilis gen. nov., sp. nov., a marine bacterium from the culture broth of Picochlorum sp. 122.</title>
        <authorList>
            <person name="Wang G."/>
            <person name="Tang M."/>
            <person name="Wu H."/>
            <person name="Dai S."/>
            <person name="Li T."/>
            <person name="Chen C."/>
            <person name="He H."/>
            <person name="Fan J."/>
            <person name="Xiang W."/>
            <person name="Li X."/>
        </authorList>
    </citation>
    <scope>NUCLEOTIDE SEQUENCE [LARGE SCALE GENOMIC DNA]</scope>
    <source>
        <strain evidence="6 7">GYP-11</strain>
    </source>
</reference>
<dbReference type="OrthoDB" id="9808814at2"/>
<dbReference type="InterPro" id="IPR020904">
    <property type="entry name" value="Sc_DH/Rdtase_CS"/>
</dbReference>
<gene>
    <name evidence="6" type="ORF">GTQ45_11395</name>
</gene>
<dbReference type="EMBL" id="WXYQ01000007">
    <property type="protein sequence ID" value="NBG96338.1"/>
    <property type="molecule type" value="Genomic_DNA"/>
</dbReference>